<accession>A0ABR2RQZ5</accession>
<keyword evidence="1" id="KW-0812">Transmembrane</keyword>
<reference evidence="2 3" key="1">
    <citation type="journal article" date="2024" name="G3 (Bethesda)">
        <title>Genome assembly of Hibiscus sabdariffa L. provides insights into metabolisms of medicinal natural products.</title>
        <authorList>
            <person name="Kim T."/>
        </authorList>
    </citation>
    <scope>NUCLEOTIDE SEQUENCE [LARGE SCALE GENOMIC DNA]</scope>
    <source>
        <strain evidence="2">TK-2024</strain>
        <tissue evidence="2">Old leaves</tissue>
    </source>
</reference>
<keyword evidence="1" id="KW-1133">Transmembrane helix</keyword>
<comment type="caution">
    <text evidence="2">The sequence shown here is derived from an EMBL/GenBank/DDBJ whole genome shotgun (WGS) entry which is preliminary data.</text>
</comment>
<name>A0ABR2RQZ5_9ROSI</name>
<gene>
    <name evidence="2" type="ORF">V6N11_006526</name>
</gene>
<feature type="transmembrane region" description="Helical" evidence="1">
    <location>
        <begin position="31"/>
        <end position="50"/>
    </location>
</feature>
<sequence>MMREPSMLVRETATEKLEERQHDWAYLKSGVVIDIIWNMAFLVVSVSVFFSEQGREARDTVEAVDNWLNKTNK</sequence>
<evidence type="ECO:0000256" key="1">
    <source>
        <dbReference type="SAM" id="Phobius"/>
    </source>
</evidence>
<evidence type="ECO:0000313" key="2">
    <source>
        <dbReference type="EMBL" id="KAK9015416.1"/>
    </source>
</evidence>
<dbReference type="EMBL" id="JBBPBN010000021">
    <property type="protein sequence ID" value="KAK9015416.1"/>
    <property type="molecule type" value="Genomic_DNA"/>
</dbReference>
<protein>
    <submittedName>
        <fullName evidence="2">Uncharacterized protein</fullName>
    </submittedName>
</protein>
<dbReference type="Proteomes" id="UP001396334">
    <property type="component" value="Unassembled WGS sequence"/>
</dbReference>
<proteinExistence type="predicted"/>
<organism evidence="2 3">
    <name type="scientific">Hibiscus sabdariffa</name>
    <name type="common">roselle</name>
    <dbReference type="NCBI Taxonomy" id="183260"/>
    <lineage>
        <taxon>Eukaryota</taxon>
        <taxon>Viridiplantae</taxon>
        <taxon>Streptophyta</taxon>
        <taxon>Embryophyta</taxon>
        <taxon>Tracheophyta</taxon>
        <taxon>Spermatophyta</taxon>
        <taxon>Magnoliopsida</taxon>
        <taxon>eudicotyledons</taxon>
        <taxon>Gunneridae</taxon>
        <taxon>Pentapetalae</taxon>
        <taxon>rosids</taxon>
        <taxon>malvids</taxon>
        <taxon>Malvales</taxon>
        <taxon>Malvaceae</taxon>
        <taxon>Malvoideae</taxon>
        <taxon>Hibiscus</taxon>
    </lineage>
</organism>
<keyword evidence="3" id="KW-1185">Reference proteome</keyword>
<keyword evidence="1" id="KW-0472">Membrane</keyword>
<evidence type="ECO:0000313" key="3">
    <source>
        <dbReference type="Proteomes" id="UP001396334"/>
    </source>
</evidence>